<reference evidence="1 2" key="1">
    <citation type="submission" date="2019-07" db="EMBL/GenBank/DDBJ databases">
        <title>Whole genome shotgun sequence of Acetobacter tropicalis NBRC 16470.</title>
        <authorList>
            <person name="Hosoyama A."/>
            <person name="Uohara A."/>
            <person name="Ohji S."/>
            <person name="Ichikawa N."/>
        </authorList>
    </citation>
    <scope>NUCLEOTIDE SEQUENCE [LARGE SCALE GENOMIC DNA]</scope>
    <source>
        <strain evidence="1 2">NBRC 16470</strain>
    </source>
</reference>
<protein>
    <submittedName>
        <fullName evidence="1">Uncharacterized protein</fullName>
    </submittedName>
</protein>
<organism evidence="1 2">
    <name type="scientific">Acetobacter tropicalis</name>
    <dbReference type="NCBI Taxonomy" id="104102"/>
    <lineage>
        <taxon>Bacteria</taxon>
        <taxon>Pseudomonadati</taxon>
        <taxon>Pseudomonadota</taxon>
        <taxon>Alphaproteobacteria</taxon>
        <taxon>Acetobacterales</taxon>
        <taxon>Acetobacteraceae</taxon>
        <taxon>Acetobacter</taxon>
    </lineage>
</organism>
<accession>A0A511FSP9</accession>
<dbReference type="AlphaFoldDB" id="A0A511FSP9"/>
<gene>
    <name evidence="1" type="ORF">ATR01nite_30100</name>
</gene>
<evidence type="ECO:0000313" key="2">
    <source>
        <dbReference type="Proteomes" id="UP000321800"/>
    </source>
</evidence>
<evidence type="ECO:0000313" key="1">
    <source>
        <dbReference type="EMBL" id="GEL51935.1"/>
    </source>
</evidence>
<dbReference type="Proteomes" id="UP000321800">
    <property type="component" value="Unassembled WGS sequence"/>
</dbReference>
<name>A0A511FSP9_9PROT</name>
<dbReference type="EMBL" id="BJVR01000114">
    <property type="protein sequence ID" value="GEL51935.1"/>
    <property type="molecule type" value="Genomic_DNA"/>
</dbReference>
<sequence length="82" mass="9509">MTNRRFMVMDEDPEPIFFDDKSLAEEFCRSAEIPSFFEVAPLPKFDVTPKCVWFLTDTGSVSRSWESVLADGHHDEQAKKKH</sequence>
<dbReference type="RefSeq" id="WP_146881277.1">
    <property type="nucleotide sequence ID" value="NZ_BJVR01000114.1"/>
</dbReference>
<proteinExistence type="predicted"/>
<comment type="caution">
    <text evidence="1">The sequence shown here is derived from an EMBL/GenBank/DDBJ whole genome shotgun (WGS) entry which is preliminary data.</text>
</comment>